<dbReference type="GO" id="GO:0000150">
    <property type="term" value="F:DNA strand exchange activity"/>
    <property type="evidence" value="ECO:0007669"/>
    <property type="project" value="InterPro"/>
</dbReference>
<dbReference type="InterPro" id="IPR036162">
    <property type="entry name" value="Resolvase-like_N_sf"/>
</dbReference>
<dbReference type="PROSITE" id="PS51737">
    <property type="entry name" value="RECOMBINASE_DNA_BIND"/>
    <property type="match status" value="1"/>
</dbReference>
<dbReference type="Gene3D" id="3.90.1750.20">
    <property type="entry name" value="Putative Large Serine Recombinase, Chain B, Domain 2"/>
    <property type="match status" value="1"/>
</dbReference>
<proteinExistence type="predicted"/>
<dbReference type="InterPro" id="IPR006119">
    <property type="entry name" value="Resolv_N"/>
</dbReference>
<dbReference type="InterPro" id="IPR050639">
    <property type="entry name" value="SSR_resolvase"/>
</dbReference>
<name>A0A839CFS9_9ENTR</name>
<dbReference type="AlphaFoldDB" id="A0A839CFS9"/>
<evidence type="ECO:0000313" key="3">
    <source>
        <dbReference type="Proteomes" id="UP000557483"/>
    </source>
</evidence>
<gene>
    <name evidence="2" type="ORF">HV064_09935</name>
</gene>
<feature type="domain" description="Recombinase" evidence="1">
    <location>
        <begin position="192"/>
        <end position="316"/>
    </location>
</feature>
<dbReference type="Proteomes" id="UP000557483">
    <property type="component" value="Unassembled WGS sequence"/>
</dbReference>
<dbReference type="PANTHER" id="PTHR30461:SF23">
    <property type="entry name" value="DNA RECOMBINASE-RELATED"/>
    <property type="match status" value="1"/>
</dbReference>
<dbReference type="RefSeq" id="WP_064343338.1">
    <property type="nucleotide sequence ID" value="NZ_CP056760.1"/>
</dbReference>
<dbReference type="Gene3D" id="3.40.50.1390">
    <property type="entry name" value="Resolvase, N-terminal catalytic domain"/>
    <property type="match status" value="1"/>
</dbReference>
<dbReference type="InterPro" id="IPR038109">
    <property type="entry name" value="DNA_bind_recomb_sf"/>
</dbReference>
<dbReference type="SMART" id="SM00857">
    <property type="entry name" value="Resolvase"/>
    <property type="match status" value="1"/>
</dbReference>
<dbReference type="Pfam" id="PF07508">
    <property type="entry name" value="Recombinase"/>
    <property type="match status" value="1"/>
</dbReference>
<dbReference type="Pfam" id="PF00239">
    <property type="entry name" value="Resolvase"/>
    <property type="match status" value="1"/>
</dbReference>
<dbReference type="EMBL" id="JABXRN010000001">
    <property type="protein sequence ID" value="MBA8124214.1"/>
    <property type="molecule type" value="Genomic_DNA"/>
</dbReference>
<sequence length="511" mass="59163">MNNNINEKQGIRRAAQYLRMSTLNQEFSLDNQAHFIRQYAQEHNYEILHTYDDAGKSGVTASGRHDFNKLINDILFKEISIDAVLVYDVSRFGRFEDPLEGIYYKYLVEKHGVKVIFCAEDIPENLMESPFFLLMLMYSAGSYSKNLSQKVLAGHINLVNRGYYQGGVPGYGLKRSLVDNNNQFKMPLNAGERKSLTTDRVVLSPGKKEEIQLVKRIFDTFIFKGLSEYLIAVNLNREGFRYSDGSYWNRSRIHAILINIRYTGKYLYNRTSSRLQSKRTKNPESQWVENKSLFKPIISLEKFRLAQEIINSRSRQLTDDEILTFLKKKLEENGKISGFIIDQDSSGPSSSVVANRFGGLINAYKLIGYTPEIDYSFLAINESLRNKHNILLKEIEEKITSKNIFITDKKLVSINKALTFSIVLSRCRKRGNEKYQWIVRLDRSLNADLNIVVRMNTLNSEPVDYYILPSLEKFEDELKIKEDNDMLFELYRFDNLDALLDMLTPSLMEAS</sequence>
<comment type="caution">
    <text evidence="2">The sequence shown here is derived from an EMBL/GenBank/DDBJ whole genome shotgun (WGS) entry which is preliminary data.</text>
</comment>
<evidence type="ECO:0000313" key="2">
    <source>
        <dbReference type="EMBL" id="MBA8124214.1"/>
    </source>
</evidence>
<dbReference type="CDD" id="cd00338">
    <property type="entry name" value="Ser_Recombinase"/>
    <property type="match status" value="1"/>
</dbReference>
<protein>
    <submittedName>
        <fullName evidence="2">Recombinase family protein</fullName>
    </submittedName>
</protein>
<reference evidence="2 3" key="1">
    <citation type="submission" date="2020-06" db="EMBL/GenBank/DDBJ databases">
        <title>REHAB project genomes.</title>
        <authorList>
            <person name="Shaw L.P."/>
        </authorList>
    </citation>
    <scope>NUCLEOTIDE SEQUENCE [LARGE SCALE GENOMIC DNA]</scope>
    <source>
        <strain evidence="2 3">RHBSTW-00092</strain>
    </source>
</reference>
<evidence type="ECO:0000259" key="1">
    <source>
        <dbReference type="PROSITE" id="PS51737"/>
    </source>
</evidence>
<dbReference type="InterPro" id="IPR011109">
    <property type="entry name" value="DNA_bind_recombinase_dom"/>
</dbReference>
<dbReference type="PANTHER" id="PTHR30461">
    <property type="entry name" value="DNA-INVERTASE FROM LAMBDOID PROPHAGE"/>
    <property type="match status" value="1"/>
</dbReference>
<dbReference type="SUPFAM" id="SSF53041">
    <property type="entry name" value="Resolvase-like"/>
    <property type="match status" value="1"/>
</dbReference>
<organism evidence="2 3">
    <name type="scientific">Klebsiella grimontii</name>
    <dbReference type="NCBI Taxonomy" id="2058152"/>
    <lineage>
        <taxon>Bacteria</taxon>
        <taxon>Pseudomonadati</taxon>
        <taxon>Pseudomonadota</taxon>
        <taxon>Gammaproteobacteria</taxon>
        <taxon>Enterobacterales</taxon>
        <taxon>Enterobacteriaceae</taxon>
        <taxon>Klebsiella/Raoultella group</taxon>
        <taxon>Klebsiella</taxon>
    </lineage>
</organism>
<accession>A0A839CFS9</accession>
<dbReference type="GO" id="GO:0003677">
    <property type="term" value="F:DNA binding"/>
    <property type="evidence" value="ECO:0007669"/>
    <property type="project" value="InterPro"/>
</dbReference>